<evidence type="ECO:0000313" key="1">
    <source>
        <dbReference type="EMBL" id="UOE43905.1"/>
    </source>
</evidence>
<dbReference type="Proteomes" id="UP000832097">
    <property type="component" value="Chromosome"/>
</dbReference>
<dbReference type="RefSeq" id="WP_243555289.1">
    <property type="nucleotide sequence ID" value="NZ_CP094528.1"/>
</dbReference>
<name>A0ABY4BXI5_9MICO</name>
<protein>
    <submittedName>
        <fullName evidence="1">Uncharacterized protein</fullName>
    </submittedName>
</protein>
<organism evidence="1 2">
    <name type="scientific">Agromyces larvae</name>
    <dbReference type="NCBI Taxonomy" id="2929802"/>
    <lineage>
        <taxon>Bacteria</taxon>
        <taxon>Bacillati</taxon>
        <taxon>Actinomycetota</taxon>
        <taxon>Actinomycetes</taxon>
        <taxon>Micrococcales</taxon>
        <taxon>Microbacteriaceae</taxon>
        <taxon>Agromyces</taxon>
    </lineage>
</organism>
<keyword evidence="2" id="KW-1185">Reference proteome</keyword>
<dbReference type="EMBL" id="CP094528">
    <property type="protein sequence ID" value="UOE43905.1"/>
    <property type="molecule type" value="Genomic_DNA"/>
</dbReference>
<reference evidence="1 2" key="1">
    <citation type="submission" date="2022-03" db="EMBL/GenBank/DDBJ databases">
        <title>Mucilaginibacter sp. isolated from the gut of Protaetia brevitarsis seulensis larvae.</title>
        <authorList>
            <person name="Won M."/>
            <person name="Kim S.-J."/>
            <person name="Kwon S.-W."/>
        </authorList>
    </citation>
    <scope>NUCLEOTIDE SEQUENCE [LARGE SCALE GENOMIC DNA]</scope>
    <source>
        <strain evidence="1 2">CFWR-12</strain>
    </source>
</reference>
<gene>
    <name evidence="1" type="ORF">MTO99_17350</name>
</gene>
<accession>A0ABY4BXI5</accession>
<proteinExistence type="predicted"/>
<sequence>MDAPQPIFAGVEGVWNADPVTVATVLFRQVFAPLAAGSFPARRSDLLPDDLGALCGVRLGMFRTPGGEPGATLTRLTLEYVLLWERAGIAARMIWGSDVTIPQVVMLRMGLSVLQSPDPEASVRALLAR</sequence>
<evidence type="ECO:0000313" key="2">
    <source>
        <dbReference type="Proteomes" id="UP000832097"/>
    </source>
</evidence>